<gene>
    <name evidence="2" type="ORF">ElyMa_003339800</name>
</gene>
<evidence type="ECO:0000313" key="3">
    <source>
        <dbReference type="Proteomes" id="UP000762676"/>
    </source>
</evidence>
<reference evidence="2 3" key="1">
    <citation type="journal article" date="2021" name="Elife">
        <title>Chloroplast acquisition without the gene transfer in kleptoplastic sea slugs, Plakobranchus ocellatus.</title>
        <authorList>
            <person name="Maeda T."/>
            <person name="Takahashi S."/>
            <person name="Yoshida T."/>
            <person name="Shimamura S."/>
            <person name="Takaki Y."/>
            <person name="Nagai Y."/>
            <person name="Toyoda A."/>
            <person name="Suzuki Y."/>
            <person name="Arimoto A."/>
            <person name="Ishii H."/>
            <person name="Satoh N."/>
            <person name="Nishiyama T."/>
            <person name="Hasebe M."/>
            <person name="Maruyama T."/>
            <person name="Minagawa J."/>
            <person name="Obokata J."/>
            <person name="Shigenobu S."/>
        </authorList>
    </citation>
    <scope>NUCLEOTIDE SEQUENCE [LARGE SCALE GENOMIC DNA]</scope>
</reference>
<dbReference type="EMBL" id="BMAT01006882">
    <property type="protein sequence ID" value="GFS21489.1"/>
    <property type="molecule type" value="Genomic_DNA"/>
</dbReference>
<proteinExistence type="predicted"/>
<dbReference type="Proteomes" id="UP000762676">
    <property type="component" value="Unassembled WGS sequence"/>
</dbReference>
<name>A0AAV4JHD2_9GAST</name>
<keyword evidence="3" id="KW-1185">Reference proteome</keyword>
<dbReference type="AlphaFoldDB" id="A0AAV4JHD2"/>
<comment type="caution">
    <text evidence="2">The sequence shown here is derived from an EMBL/GenBank/DDBJ whole genome shotgun (WGS) entry which is preliminary data.</text>
</comment>
<accession>A0AAV4JHD2</accession>
<evidence type="ECO:0000313" key="2">
    <source>
        <dbReference type="EMBL" id="GFS21489.1"/>
    </source>
</evidence>
<organism evidence="2 3">
    <name type="scientific">Elysia marginata</name>
    <dbReference type="NCBI Taxonomy" id="1093978"/>
    <lineage>
        <taxon>Eukaryota</taxon>
        <taxon>Metazoa</taxon>
        <taxon>Spiralia</taxon>
        <taxon>Lophotrochozoa</taxon>
        <taxon>Mollusca</taxon>
        <taxon>Gastropoda</taxon>
        <taxon>Heterobranchia</taxon>
        <taxon>Euthyneura</taxon>
        <taxon>Panpulmonata</taxon>
        <taxon>Sacoglossa</taxon>
        <taxon>Placobranchoidea</taxon>
        <taxon>Plakobranchidae</taxon>
        <taxon>Elysia</taxon>
    </lineage>
</organism>
<evidence type="ECO:0000256" key="1">
    <source>
        <dbReference type="SAM" id="MobiDB-lite"/>
    </source>
</evidence>
<sequence>MGKTEYPFSPPYQGDDETLECRRWMRRGGKRRDSRIGLSSHSRGQKIYNRQWPGQTDSMFTAIPEGRGKPLGEFYATKPTQ</sequence>
<protein>
    <submittedName>
        <fullName evidence="2">Uncharacterized protein</fullName>
    </submittedName>
</protein>
<feature type="region of interest" description="Disordered" evidence="1">
    <location>
        <begin position="28"/>
        <end position="81"/>
    </location>
</feature>